<organism evidence="9 10">
    <name type="scientific">Bosea lupini</name>
    <dbReference type="NCBI Taxonomy" id="1036779"/>
    <lineage>
        <taxon>Bacteria</taxon>
        <taxon>Pseudomonadati</taxon>
        <taxon>Pseudomonadota</taxon>
        <taxon>Alphaproteobacteria</taxon>
        <taxon>Hyphomicrobiales</taxon>
        <taxon>Boseaceae</taxon>
        <taxon>Bosea</taxon>
    </lineage>
</organism>
<evidence type="ECO:0000256" key="5">
    <source>
        <dbReference type="ARBA" id="ARBA00022741"/>
    </source>
</evidence>
<dbReference type="NCBIfam" id="TIGR01727">
    <property type="entry name" value="oligo_HPY"/>
    <property type="match status" value="1"/>
</dbReference>
<dbReference type="PANTHER" id="PTHR43297">
    <property type="entry name" value="OLIGOPEPTIDE TRANSPORT ATP-BINDING PROTEIN APPD"/>
    <property type="match status" value="1"/>
</dbReference>
<dbReference type="FunFam" id="3.40.50.300:FF:000016">
    <property type="entry name" value="Oligopeptide ABC transporter ATP-binding component"/>
    <property type="match status" value="1"/>
</dbReference>
<dbReference type="GO" id="GO:0055085">
    <property type="term" value="P:transmembrane transport"/>
    <property type="evidence" value="ECO:0007669"/>
    <property type="project" value="UniProtKB-ARBA"/>
</dbReference>
<reference evidence="10" key="1">
    <citation type="submission" date="2016-10" db="EMBL/GenBank/DDBJ databases">
        <authorList>
            <person name="Varghese N."/>
            <person name="Submissions S."/>
        </authorList>
    </citation>
    <scope>NUCLEOTIDE SEQUENCE [LARGE SCALE GENOMIC DNA]</scope>
    <source>
        <strain evidence="10">LMG 26383,CCUG 61248,R- 45681</strain>
    </source>
</reference>
<evidence type="ECO:0000256" key="3">
    <source>
        <dbReference type="ARBA" id="ARBA00022448"/>
    </source>
</evidence>
<evidence type="ECO:0000313" key="9">
    <source>
        <dbReference type="EMBL" id="SEM29177.1"/>
    </source>
</evidence>
<dbReference type="OrthoDB" id="9815712at2"/>
<keyword evidence="4" id="KW-1003">Cell membrane</keyword>
<dbReference type="InterPro" id="IPR003439">
    <property type="entry name" value="ABC_transporter-like_ATP-bd"/>
</dbReference>
<protein>
    <submittedName>
        <fullName evidence="9">Peptide/nickel transport system ATP-binding protein</fullName>
    </submittedName>
</protein>
<dbReference type="PANTHER" id="PTHR43297:SF2">
    <property type="entry name" value="DIPEPTIDE TRANSPORT ATP-BINDING PROTEIN DPPD"/>
    <property type="match status" value="1"/>
</dbReference>
<evidence type="ECO:0000256" key="6">
    <source>
        <dbReference type="ARBA" id="ARBA00022840"/>
    </source>
</evidence>
<dbReference type="InterPro" id="IPR013563">
    <property type="entry name" value="Oligopep_ABC_C"/>
</dbReference>
<dbReference type="PROSITE" id="PS00211">
    <property type="entry name" value="ABC_TRANSPORTER_1"/>
    <property type="match status" value="1"/>
</dbReference>
<dbReference type="GO" id="GO:0016887">
    <property type="term" value="F:ATP hydrolysis activity"/>
    <property type="evidence" value="ECO:0007669"/>
    <property type="project" value="InterPro"/>
</dbReference>
<dbReference type="CDD" id="cd03257">
    <property type="entry name" value="ABC_NikE_OppD_transporters"/>
    <property type="match status" value="1"/>
</dbReference>
<comment type="similarity">
    <text evidence="2">Belongs to the ABC transporter superfamily.</text>
</comment>
<dbReference type="EMBL" id="FOAN01000009">
    <property type="protein sequence ID" value="SEM29177.1"/>
    <property type="molecule type" value="Genomic_DNA"/>
</dbReference>
<dbReference type="InterPro" id="IPR027417">
    <property type="entry name" value="P-loop_NTPase"/>
</dbReference>
<keyword evidence="7" id="KW-0472">Membrane</keyword>
<dbReference type="Pfam" id="PF00005">
    <property type="entry name" value="ABC_tran"/>
    <property type="match status" value="1"/>
</dbReference>
<keyword evidence="6 9" id="KW-0067">ATP-binding</keyword>
<dbReference type="PROSITE" id="PS50893">
    <property type="entry name" value="ABC_TRANSPORTER_2"/>
    <property type="match status" value="1"/>
</dbReference>
<dbReference type="RefSeq" id="WP_091840671.1">
    <property type="nucleotide sequence ID" value="NZ_FOAN01000009.1"/>
</dbReference>
<evidence type="ECO:0000256" key="1">
    <source>
        <dbReference type="ARBA" id="ARBA00004417"/>
    </source>
</evidence>
<dbReference type="InterPro" id="IPR017871">
    <property type="entry name" value="ABC_transporter-like_CS"/>
</dbReference>
<gene>
    <name evidence="9" type="ORF">SAMN04515666_109188</name>
</gene>
<proteinExistence type="inferred from homology"/>
<evidence type="ECO:0000313" key="10">
    <source>
        <dbReference type="Proteomes" id="UP000199664"/>
    </source>
</evidence>
<dbReference type="GO" id="GO:0015833">
    <property type="term" value="P:peptide transport"/>
    <property type="evidence" value="ECO:0007669"/>
    <property type="project" value="InterPro"/>
</dbReference>
<dbReference type="InterPro" id="IPR003593">
    <property type="entry name" value="AAA+_ATPase"/>
</dbReference>
<dbReference type="GO" id="GO:0005886">
    <property type="term" value="C:plasma membrane"/>
    <property type="evidence" value="ECO:0007669"/>
    <property type="project" value="UniProtKB-SubCell"/>
</dbReference>
<dbReference type="AlphaFoldDB" id="A0A1H7X7K3"/>
<dbReference type="InterPro" id="IPR050388">
    <property type="entry name" value="ABC_Ni/Peptide_Import"/>
</dbReference>
<dbReference type="SUPFAM" id="SSF52540">
    <property type="entry name" value="P-loop containing nucleoside triphosphate hydrolases"/>
    <property type="match status" value="1"/>
</dbReference>
<evidence type="ECO:0000256" key="4">
    <source>
        <dbReference type="ARBA" id="ARBA00022475"/>
    </source>
</evidence>
<evidence type="ECO:0000259" key="8">
    <source>
        <dbReference type="PROSITE" id="PS50893"/>
    </source>
</evidence>
<dbReference type="SMART" id="SM00382">
    <property type="entry name" value="AAA"/>
    <property type="match status" value="1"/>
</dbReference>
<accession>A0A1H7X7K3</accession>
<dbReference type="Proteomes" id="UP000199664">
    <property type="component" value="Unassembled WGS sequence"/>
</dbReference>
<keyword evidence="5" id="KW-0547">Nucleotide-binding</keyword>
<comment type="subcellular location">
    <subcellularLocation>
        <location evidence="1">Cell inner membrane</location>
        <topology evidence="1">Peripheral membrane protein</topology>
    </subcellularLocation>
</comment>
<keyword evidence="3" id="KW-0813">Transport</keyword>
<evidence type="ECO:0000256" key="2">
    <source>
        <dbReference type="ARBA" id="ARBA00005417"/>
    </source>
</evidence>
<dbReference type="GO" id="GO:0005524">
    <property type="term" value="F:ATP binding"/>
    <property type="evidence" value="ECO:0007669"/>
    <property type="project" value="UniProtKB-KW"/>
</dbReference>
<dbReference type="STRING" id="1036779.SAMN04515666_109188"/>
<dbReference type="Gene3D" id="3.40.50.300">
    <property type="entry name" value="P-loop containing nucleotide triphosphate hydrolases"/>
    <property type="match status" value="1"/>
</dbReference>
<feature type="domain" description="ABC transporter" evidence="8">
    <location>
        <begin position="6"/>
        <end position="255"/>
    </location>
</feature>
<evidence type="ECO:0000256" key="7">
    <source>
        <dbReference type="ARBA" id="ARBA00023136"/>
    </source>
</evidence>
<dbReference type="Pfam" id="PF08352">
    <property type="entry name" value="oligo_HPY"/>
    <property type="match status" value="1"/>
</dbReference>
<keyword evidence="10" id="KW-1185">Reference proteome</keyword>
<name>A0A1H7X7K3_9HYPH</name>
<sequence>MTTPLVAMENVTVRFKGAQTVHAVNGVSLTLEPGKVLGILGESGSGKSVTLKTLLRLLPESRTEIGGKVMVDGKDVLALGPQELSDYRGAVTSMIFQDPALALDPVYTVGEQIAEAIVRHEKLSAKQAMARALELLELVRIPSPERRLKAYPHEMSGGMRQRAMIALALAARPKLLLADEPTTALDATVQIQILLLLRQLQRDLGMGVIFVTHDIGVAVEVSDRLAVMYAGQIVETGTVRELLRDPRHPYTRGLLAANLHGAKKGERLEAIPGAPPPLNEAPSSCSFAPRCKQAQDICRANLPPAVALGEGRLVRCVQAEAALQPA</sequence>